<comment type="caution">
    <text evidence="1">The sequence shown here is derived from an EMBL/GenBank/DDBJ whole genome shotgun (WGS) entry which is preliminary data.</text>
</comment>
<dbReference type="Proteomes" id="UP000789920">
    <property type="component" value="Unassembled WGS sequence"/>
</dbReference>
<sequence length="457" mass="52306">MVGVVPLHPLTSTILPSLFSPSATYHSAQPNIFNCAASVPTKEQDVDRISIGMETSQHDMRKEKNGHDCSTVQGRVADAKVDLLNSLHPILLSLWLDTAPSVFGTISSLTRVTPALQIVYLDIMDKQWIENNLKPLLKHFVIYFPFGAESADVCDLKVEPIIQEMNIMFCELVILFLTAAKSSMEIVMNKKGISNNTETGLFKKQKKPSKSETHELHSLWTEQIAEYVMGILGSDSIEDNNRLLRVRFKPENLKNLIPTLWGLLNYSNKELQESIFQTILDYSKRCRTQSTTKRICIEFISKILMVQSFSNYKDSFCMQKESSLVKSLQSWVLMLPKLLYELKTDSFETSQNILTVLCDIAKRGNKSIFGEEILEQLQVSLVPFFYTDSRNKEPLYGPFILLSQMHQRKTIEFLFYCPRIIDEMMLALKQVLKRDESIFIKSYIMCLSEKFSEVTSL</sequence>
<reference evidence="1" key="1">
    <citation type="submission" date="2021-06" db="EMBL/GenBank/DDBJ databases">
        <authorList>
            <person name="Kallberg Y."/>
            <person name="Tangrot J."/>
            <person name="Rosling A."/>
        </authorList>
    </citation>
    <scope>NUCLEOTIDE SEQUENCE</scope>
    <source>
        <strain evidence="1">MA461A</strain>
    </source>
</reference>
<evidence type="ECO:0000313" key="1">
    <source>
        <dbReference type="EMBL" id="CAG8506298.1"/>
    </source>
</evidence>
<dbReference type="EMBL" id="CAJVQC010002130">
    <property type="protein sequence ID" value="CAG8506298.1"/>
    <property type="molecule type" value="Genomic_DNA"/>
</dbReference>
<proteinExistence type="predicted"/>
<evidence type="ECO:0000313" key="2">
    <source>
        <dbReference type="Proteomes" id="UP000789920"/>
    </source>
</evidence>
<protein>
    <submittedName>
        <fullName evidence="1">27778_t:CDS:1</fullName>
    </submittedName>
</protein>
<name>A0ACA9L4Y6_9GLOM</name>
<organism evidence="1 2">
    <name type="scientific">Racocetra persica</name>
    <dbReference type="NCBI Taxonomy" id="160502"/>
    <lineage>
        <taxon>Eukaryota</taxon>
        <taxon>Fungi</taxon>
        <taxon>Fungi incertae sedis</taxon>
        <taxon>Mucoromycota</taxon>
        <taxon>Glomeromycotina</taxon>
        <taxon>Glomeromycetes</taxon>
        <taxon>Diversisporales</taxon>
        <taxon>Gigasporaceae</taxon>
        <taxon>Racocetra</taxon>
    </lineage>
</organism>
<accession>A0ACA9L4Y6</accession>
<keyword evidence="2" id="KW-1185">Reference proteome</keyword>
<gene>
    <name evidence="1" type="ORF">RPERSI_LOCUS2052</name>
</gene>